<dbReference type="Proteomes" id="UP001305498">
    <property type="component" value="Chromosome"/>
</dbReference>
<gene>
    <name evidence="3" type="ORF">N8K70_13585</name>
</gene>
<evidence type="ECO:0000313" key="4">
    <source>
        <dbReference type="Proteomes" id="UP001305498"/>
    </source>
</evidence>
<evidence type="ECO:0000259" key="2">
    <source>
        <dbReference type="Pfam" id="PF03724"/>
    </source>
</evidence>
<feature type="domain" description="DUF306" evidence="2">
    <location>
        <begin position="28"/>
        <end position="77"/>
    </location>
</feature>
<dbReference type="RefSeq" id="WP_317138882.1">
    <property type="nucleotide sequence ID" value="NZ_CP118157.1"/>
</dbReference>
<dbReference type="InterPro" id="IPR038670">
    <property type="entry name" value="HslJ-like_sf"/>
</dbReference>
<organism evidence="3 4">
    <name type="scientific">Microbacterium betulae</name>
    <dbReference type="NCBI Taxonomy" id="2981139"/>
    <lineage>
        <taxon>Bacteria</taxon>
        <taxon>Bacillati</taxon>
        <taxon>Actinomycetota</taxon>
        <taxon>Actinomycetes</taxon>
        <taxon>Micrococcales</taxon>
        <taxon>Microbacteriaceae</taxon>
        <taxon>Microbacterium</taxon>
    </lineage>
</organism>
<accession>A0AA97I4A7</accession>
<name>A0AA97I4A7_9MICO</name>
<evidence type="ECO:0000256" key="1">
    <source>
        <dbReference type="SAM" id="MobiDB-lite"/>
    </source>
</evidence>
<dbReference type="Gene3D" id="2.40.128.270">
    <property type="match status" value="1"/>
</dbReference>
<dbReference type="KEGG" id="mbet:N8K70_13585"/>
<dbReference type="InterPro" id="IPR005184">
    <property type="entry name" value="DUF306_Meta_HslJ"/>
</dbReference>
<feature type="compositionally biased region" description="Low complexity" evidence="1">
    <location>
        <begin position="1"/>
        <end position="13"/>
    </location>
</feature>
<proteinExistence type="predicted"/>
<dbReference type="EMBL" id="CP118157">
    <property type="protein sequence ID" value="WOF22411.1"/>
    <property type="molecule type" value="Genomic_DNA"/>
</dbReference>
<sequence length="112" mass="11492">MGLALAGCASGAGSEDDASSVVGTWQSSEANEPYLSFDDDGTFDGNDGCNGLSGQYEQDGDTVTVTFSASTLRGCEGVDTWLSELSTIEVGDASLEIYDSSGELLGSLARDD</sequence>
<evidence type="ECO:0000313" key="3">
    <source>
        <dbReference type="EMBL" id="WOF22411.1"/>
    </source>
</evidence>
<feature type="region of interest" description="Disordered" evidence="1">
    <location>
        <begin position="1"/>
        <end position="25"/>
    </location>
</feature>
<reference evidence="3 4" key="1">
    <citation type="submission" date="2023-02" db="EMBL/GenBank/DDBJ databases">
        <title>Microbacterium betulae sp. nov., isolated from birch wood.</title>
        <authorList>
            <person name="Pasciak M."/>
            <person name="Pawlik K.J."/>
            <person name="Martynowski D."/>
            <person name="Laczmanski L."/>
            <person name="Ciekot J."/>
            <person name="Szponar B."/>
            <person name="Wojcik-Fatla A."/>
            <person name="Mackiewicz B."/>
            <person name="Farian E."/>
            <person name="Cholewa G."/>
            <person name="Cholewa A."/>
            <person name="Dutkiewicz J."/>
        </authorList>
    </citation>
    <scope>NUCLEOTIDE SEQUENCE [LARGE SCALE GENOMIC DNA]</scope>
    <source>
        <strain evidence="3 4">AB</strain>
    </source>
</reference>
<dbReference type="AlphaFoldDB" id="A0AA97I4A7"/>
<protein>
    <submittedName>
        <fullName evidence="3">META domain-containing protein</fullName>
    </submittedName>
</protein>
<keyword evidence="4" id="KW-1185">Reference proteome</keyword>
<dbReference type="Pfam" id="PF03724">
    <property type="entry name" value="META"/>
    <property type="match status" value="1"/>
</dbReference>